<dbReference type="PANTHER" id="PTHR35391">
    <property type="entry name" value="C2H2-TYPE DOMAIN-CONTAINING PROTEIN-RELATED"/>
    <property type="match status" value="1"/>
</dbReference>
<name>A0AAD6HC36_9EURO</name>
<dbReference type="Proteomes" id="UP001215712">
    <property type="component" value="Unassembled WGS sequence"/>
</dbReference>
<dbReference type="PANTHER" id="PTHR35391:SF7">
    <property type="entry name" value="C2H2-TYPE DOMAIN-CONTAINING PROTEIN"/>
    <property type="match status" value="1"/>
</dbReference>
<dbReference type="AlphaFoldDB" id="A0AAD6HC36"/>
<reference evidence="2" key="1">
    <citation type="journal article" date="2023" name="IMA Fungus">
        <title>Comparative genomic study of the Penicillium genus elucidates a diverse pangenome and 15 lateral gene transfer events.</title>
        <authorList>
            <person name="Petersen C."/>
            <person name="Sorensen T."/>
            <person name="Nielsen M.R."/>
            <person name="Sondergaard T.E."/>
            <person name="Sorensen J.L."/>
            <person name="Fitzpatrick D.A."/>
            <person name="Frisvad J.C."/>
            <person name="Nielsen K.L."/>
        </authorList>
    </citation>
    <scope>NUCLEOTIDE SEQUENCE</scope>
    <source>
        <strain evidence="2">IBT 17514</strain>
    </source>
</reference>
<gene>
    <name evidence="2" type="ORF">N7493_011390</name>
</gene>
<protein>
    <recommendedName>
        <fullName evidence="4">C2H2-type domain-containing protein</fullName>
    </recommendedName>
</protein>
<comment type="caution">
    <text evidence="2">The sequence shown here is derived from an EMBL/GenBank/DDBJ whole genome shotgun (WGS) entry which is preliminary data.</text>
</comment>
<organism evidence="2 3">
    <name type="scientific">Penicillium malachiteum</name>
    <dbReference type="NCBI Taxonomy" id="1324776"/>
    <lineage>
        <taxon>Eukaryota</taxon>
        <taxon>Fungi</taxon>
        <taxon>Dikarya</taxon>
        <taxon>Ascomycota</taxon>
        <taxon>Pezizomycotina</taxon>
        <taxon>Eurotiomycetes</taxon>
        <taxon>Eurotiomycetidae</taxon>
        <taxon>Eurotiales</taxon>
        <taxon>Aspergillaceae</taxon>
        <taxon>Penicillium</taxon>
    </lineage>
</organism>
<evidence type="ECO:0000256" key="1">
    <source>
        <dbReference type="SAM" id="MobiDB-lite"/>
    </source>
</evidence>
<dbReference type="EMBL" id="JAQJAN010000020">
    <property type="protein sequence ID" value="KAJ5704252.1"/>
    <property type="molecule type" value="Genomic_DNA"/>
</dbReference>
<feature type="compositionally biased region" description="Polar residues" evidence="1">
    <location>
        <begin position="195"/>
        <end position="204"/>
    </location>
</feature>
<feature type="compositionally biased region" description="Polar residues" evidence="1">
    <location>
        <begin position="237"/>
        <end position="261"/>
    </location>
</feature>
<evidence type="ECO:0000313" key="3">
    <source>
        <dbReference type="Proteomes" id="UP001215712"/>
    </source>
</evidence>
<reference evidence="2" key="2">
    <citation type="submission" date="2023-01" db="EMBL/GenBank/DDBJ databases">
        <authorList>
            <person name="Petersen C."/>
        </authorList>
    </citation>
    <scope>NUCLEOTIDE SEQUENCE</scope>
    <source>
        <strain evidence="2">IBT 17514</strain>
    </source>
</reference>
<accession>A0AAD6HC36</accession>
<evidence type="ECO:0008006" key="4">
    <source>
        <dbReference type="Google" id="ProtNLM"/>
    </source>
</evidence>
<evidence type="ECO:0000313" key="2">
    <source>
        <dbReference type="EMBL" id="KAJ5704252.1"/>
    </source>
</evidence>
<proteinExistence type="predicted"/>
<sequence length="332" mass="37751">MHVYADLQSYICTHAECKDVYRTFRTRRQWSDHEFDANQTRSQWCCSKCSTIESTQDLFKIHLEMSHGIRLRGHLLEAAISQAEETALSLDFKGRKCDVCAQNKWTTRKAYITHMGQHLEEISLACLPRDVEDSSDDGMDIDSCNSMMNSNEAGIEESHRLNNTYSLPEEQPEQHTEPSPGLTIPIHATRDSEVDASSQDSQKQPHAFPARIDDPNTTIKLSEQQEKEEGNCAPGQLLTQRASSSSGRTNSMSYPDNKELSSSYTDHHVRLINMIESVIPDVNRLLEASESTHSHEPGRKEFAIPHDIENALLHKDFYIEALQFQMRKVATE</sequence>
<feature type="region of interest" description="Disordered" evidence="1">
    <location>
        <begin position="191"/>
        <end position="261"/>
    </location>
</feature>
<keyword evidence="3" id="KW-1185">Reference proteome</keyword>